<dbReference type="Pfam" id="PF01826">
    <property type="entry name" value="TIL"/>
    <property type="match status" value="1"/>
</dbReference>
<accession>A0A8W7PUH9</accession>
<dbReference type="VEuPathDB" id="VectorBase:ACON2_041999"/>
<dbReference type="AlphaFoldDB" id="A0A8W7PUH9"/>
<sequence length="183" mass="21054">MKLLLVFSVLLFIGSLEASRCVHRRCPKNEVYSCCAPCPQKACISEAVKCPTSCLPGCVCKKGFVRETQFGNCVPVDTTCNPPTTQVCCWLYVRLRLYKGFRVGNGIRQMHPASTVFSHQHRLSASVCRDELEHRSDSCCRVQYLCCSNHRKTLPDRCKRYPARNDRWKRYPPRNDRCIRYPA</sequence>
<evidence type="ECO:0000256" key="1">
    <source>
        <dbReference type="SAM" id="SignalP"/>
    </source>
</evidence>
<feature type="chain" id="PRO_5036452980" description="TIL domain-containing protein" evidence="1">
    <location>
        <begin position="19"/>
        <end position="183"/>
    </location>
</feature>
<dbReference type="InterPro" id="IPR036084">
    <property type="entry name" value="Ser_inhib-like_sf"/>
</dbReference>
<evidence type="ECO:0000259" key="2">
    <source>
        <dbReference type="Pfam" id="PF01826"/>
    </source>
</evidence>
<organism evidence="3">
    <name type="scientific">Anopheles coluzzii</name>
    <name type="common">African malaria mosquito</name>
    <dbReference type="NCBI Taxonomy" id="1518534"/>
    <lineage>
        <taxon>Eukaryota</taxon>
        <taxon>Metazoa</taxon>
        <taxon>Ecdysozoa</taxon>
        <taxon>Arthropoda</taxon>
        <taxon>Hexapoda</taxon>
        <taxon>Insecta</taxon>
        <taxon>Pterygota</taxon>
        <taxon>Neoptera</taxon>
        <taxon>Endopterygota</taxon>
        <taxon>Diptera</taxon>
        <taxon>Nematocera</taxon>
        <taxon>Culicoidea</taxon>
        <taxon>Culicidae</taxon>
        <taxon>Anophelinae</taxon>
        <taxon>Anopheles</taxon>
    </lineage>
</organism>
<name>A0A8W7PUH9_ANOCL</name>
<dbReference type="Gene3D" id="2.10.25.10">
    <property type="entry name" value="Laminin"/>
    <property type="match status" value="1"/>
</dbReference>
<evidence type="ECO:0000313" key="3">
    <source>
        <dbReference type="EnsemblMetazoa" id="ACOM036964-PA.1"/>
    </source>
</evidence>
<dbReference type="SUPFAM" id="SSF57567">
    <property type="entry name" value="Serine protease inhibitors"/>
    <property type="match status" value="1"/>
</dbReference>
<dbReference type="CDD" id="cd19941">
    <property type="entry name" value="TIL"/>
    <property type="match status" value="1"/>
</dbReference>
<feature type="domain" description="TIL" evidence="2">
    <location>
        <begin position="26"/>
        <end position="77"/>
    </location>
</feature>
<keyword evidence="1" id="KW-0732">Signal</keyword>
<protein>
    <recommendedName>
        <fullName evidence="2">TIL domain-containing protein</fullName>
    </recommendedName>
</protein>
<dbReference type="Proteomes" id="UP000075882">
    <property type="component" value="Unassembled WGS sequence"/>
</dbReference>
<feature type="signal peptide" evidence="1">
    <location>
        <begin position="1"/>
        <end position="18"/>
    </location>
</feature>
<reference evidence="3" key="1">
    <citation type="submission" date="2022-08" db="UniProtKB">
        <authorList>
            <consortium name="EnsemblMetazoa"/>
        </authorList>
    </citation>
    <scope>IDENTIFICATION</scope>
</reference>
<dbReference type="InterPro" id="IPR002919">
    <property type="entry name" value="TIL_dom"/>
</dbReference>
<dbReference type="EnsemblMetazoa" id="ACOM036964-RA">
    <property type="protein sequence ID" value="ACOM036964-PA.1"/>
    <property type="gene ID" value="ACOM036964"/>
</dbReference>
<proteinExistence type="predicted"/>